<dbReference type="AlphaFoldDB" id="A0A1B1RYZ1"/>
<protein>
    <submittedName>
        <fullName evidence="2">3-ketoacyl-ACP reductase</fullName>
    </submittedName>
</protein>
<dbReference type="STRING" id="1302659.I858_003785"/>
<dbReference type="Proteomes" id="UP000053354">
    <property type="component" value="Chromosome"/>
</dbReference>
<accession>A0A1B1RYZ1</accession>
<feature type="domain" description="MEDS" evidence="1">
    <location>
        <begin position="18"/>
        <end position="171"/>
    </location>
</feature>
<proteinExistence type="predicted"/>
<dbReference type="InterPro" id="IPR025847">
    <property type="entry name" value="MEDS_domain"/>
</dbReference>
<name>A0A1B1RYZ1_9BACL</name>
<evidence type="ECO:0000313" key="3">
    <source>
        <dbReference type="Proteomes" id="UP000053354"/>
    </source>
</evidence>
<sequence>MEKEIIAIQDKQQLSKGDHIFYYVEDLTSYIDNAISYVEEGIKQGDQVLFVENERLFPKIVARLEEFLSEEQLQNIHYVNNFTFYWRNGNFHPPTILKHFSSLIDPLVEKELSFRTWGHIEWRDNDELTKELNEYEQAINELIPQIQAISVCAYDASRLTVSLKELLINCHDFLMTDGEISPLAK</sequence>
<dbReference type="Pfam" id="PF14417">
    <property type="entry name" value="MEDS"/>
    <property type="match status" value="1"/>
</dbReference>
<organism evidence="2 3">
    <name type="scientific">Planococcus versutus</name>
    <dbReference type="NCBI Taxonomy" id="1302659"/>
    <lineage>
        <taxon>Bacteria</taxon>
        <taxon>Bacillati</taxon>
        <taxon>Bacillota</taxon>
        <taxon>Bacilli</taxon>
        <taxon>Bacillales</taxon>
        <taxon>Caryophanaceae</taxon>
        <taxon>Planococcus</taxon>
    </lineage>
</organism>
<dbReference type="EMBL" id="CP016540">
    <property type="protein sequence ID" value="ANU26151.1"/>
    <property type="molecule type" value="Genomic_DNA"/>
</dbReference>
<evidence type="ECO:0000313" key="2">
    <source>
        <dbReference type="EMBL" id="ANU26151.1"/>
    </source>
</evidence>
<evidence type="ECO:0000259" key="1">
    <source>
        <dbReference type="Pfam" id="PF14417"/>
    </source>
</evidence>
<keyword evidence="3" id="KW-1185">Reference proteome</keyword>
<dbReference type="KEGG" id="pll:I858_003785"/>
<gene>
    <name evidence="2" type="ORF">I858_003785</name>
</gene>
<dbReference type="OrthoDB" id="2855396at2"/>
<reference evidence="2" key="1">
    <citation type="submission" date="2016-10" db="EMBL/GenBank/DDBJ databases">
        <authorList>
            <person name="See-Too W.S."/>
        </authorList>
    </citation>
    <scope>NUCLEOTIDE SEQUENCE</scope>
    <source>
        <strain evidence="2">L10.15</strain>
    </source>
</reference>
<dbReference type="RefSeq" id="WP_049694792.1">
    <property type="nucleotide sequence ID" value="NZ_CP016540.2"/>
</dbReference>